<dbReference type="Gene3D" id="3.40.630.30">
    <property type="match status" value="1"/>
</dbReference>
<dbReference type="EMBL" id="CP060636">
    <property type="protein sequence ID" value="QNM12230.1"/>
    <property type="molecule type" value="Genomic_DNA"/>
</dbReference>
<proteinExistence type="predicted"/>
<keyword evidence="3" id="KW-1185">Reference proteome</keyword>
<dbReference type="SUPFAM" id="SSF52833">
    <property type="entry name" value="Thioredoxin-like"/>
    <property type="match status" value="1"/>
</dbReference>
<feature type="domain" description="YoaP-like" evidence="1">
    <location>
        <begin position="198"/>
        <end position="241"/>
    </location>
</feature>
<dbReference type="KEGG" id="ehn:H9Q80_18635"/>
<dbReference type="InterPro" id="IPR016181">
    <property type="entry name" value="Acyl_CoA_acyltransferase"/>
</dbReference>
<evidence type="ECO:0000259" key="1">
    <source>
        <dbReference type="Pfam" id="PF14268"/>
    </source>
</evidence>
<dbReference type="InterPro" id="IPR025685">
    <property type="entry name" value="YoaP-like_dom"/>
</dbReference>
<sequence length="253" mass="28722">MEFIKLTPENIEKEHICCALSDKAQVQMKKIWLTQRMKEGLQFYRLQAKGKVFIEYAPITCAWAPVEGKNMMMIDCFWVSGQYKGKGYSNALLSQCIQDAKDANMDGIAVISSEKKLGFLSDGDYLKYKGFTLVDEAGVYQLLYLPLTDNKAMPHFTDTAKTMKTKEDGFVLYYTPQCPFALKYAEILKQHVEAAGIPVHLHLLQSKQEVMEVPAPWCVHALFIDGKFITHEIQSEKKLDKLIAAYGKDKTKG</sequence>
<protein>
    <submittedName>
        <fullName evidence="2">YoaP domain-containing protein</fullName>
    </submittedName>
</protein>
<dbReference type="AlphaFoldDB" id="A0A7G9GN48"/>
<dbReference type="Proteomes" id="UP000515856">
    <property type="component" value="Chromosome"/>
</dbReference>
<dbReference type="Pfam" id="PF14268">
    <property type="entry name" value="YoaP"/>
    <property type="match status" value="1"/>
</dbReference>
<gene>
    <name evidence="2" type="ORF">H9Q80_18635</name>
</gene>
<dbReference type="InterPro" id="IPR036249">
    <property type="entry name" value="Thioredoxin-like_sf"/>
</dbReference>
<accession>A0A7G9GN48</accession>
<name>A0A7G9GN48_9FIRM</name>
<dbReference type="SUPFAM" id="SSF55729">
    <property type="entry name" value="Acyl-CoA N-acyltransferases (Nat)"/>
    <property type="match status" value="1"/>
</dbReference>
<dbReference type="RefSeq" id="WP_117453810.1">
    <property type="nucleotide sequence ID" value="NZ_CP060636.1"/>
</dbReference>
<reference evidence="2 3" key="1">
    <citation type="submission" date="2020-08" db="EMBL/GenBank/DDBJ databases">
        <authorList>
            <person name="Liu C."/>
            <person name="Sun Q."/>
        </authorList>
    </citation>
    <scope>NUCLEOTIDE SEQUENCE [LARGE SCALE GENOMIC DNA]</scope>
    <source>
        <strain evidence="2 3">NSJ-61</strain>
    </source>
</reference>
<evidence type="ECO:0000313" key="2">
    <source>
        <dbReference type="EMBL" id="QNM12230.1"/>
    </source>
</evidence>
<organism evidence="2 3">
    <name type="scientific">[Eubacterium] hominis</name>
    <dbReference type="NCBI Taxonomy" id="2764325"/>
    <lineage>
        <taxon>Bacteria</taxon>
        <taxon>Bacillati</taxon>
        <taxon>Bacillota</taxon>
        <taxon>Erysipelotrichia</taxon>
        <taxon>Erysipelotrichales</taxon>
        <taxon>Erysipelotrichaceae</taxon>
        <taxon>Amedibacillus</taxon>
    </lineage>
</organism>
<evidence type="ECO:0000313" key="3">
    <source>
        <dbReference type="Proteomes" id="UP000515856"/>
    </source>
</evidence>